<evidence type="ECO:0000313" key="15">
    <source>
        <dbReference type="WBParaSite" id="Gr19_v10_g10516.t1"/>
    </source>
</evidence>
<dbReference type="GO" id="GO:0007169">
    <property type="term" value="P:cell surface receptor protein tyrosine kinase signaling pathway"/>
    <property type="evidence" value="ECO:0007669"/>
    <property type="project" value="TreeGrafter"/>
</dbReference>
<evidence type="ECO:0000256" key="8">
    <source>
        <dbReference type="ARBA" id="ARBA00023170"/>
    </source>
</evidence>
<dbReference type="InterPro" id="IPR000719">
    <property type="entry name" value="Prot_kinase_dom"/>
</dbReference>
<dbReference type="GO" id="GO:0005886">
    <property type="term" value="C:plasma membrane"/>
    <property type="evidence" value="ECO:0007669"/>
    <property type="project" value="UniProtKB-SubCell"/>
</dbReference>
<dbReference type="InterPro" id="IPR003306">
    <property type="entry name" value="WIF"/>
</dbReference>
<dbReference type="Gene3D" id="2.60.40.2170">
    <property type="entry name" value="Wnt, WIF domain"/>
    <property type="match status" value="1"/>
</dbReference>
<keyword evidence="7 11" id="KW-0472">Membrane</keyword>
<evidence type="ECO:0000256" key="9">
    <source>
        <dbReference type="ARBA" id="ARBA00023180"/>
    </source>
</evidence>
<evidence type="ECO:0000256" key="11">
    <source>
        <dbReference type="SAM" id="Phobius"/>
    </source>
</evidence>
<dbReference type="PROSITE" id="PS50814">
    <property type="entry name" value="WIF"/>
    <property type="match status" value="1"/>
</dbReference>
<feature type="compositionally biased region" description="Low complexity" evidence="10">
    <location>
        <begin position="296"/>
        <end position="308"/>
    </location>
</feature>
<dbReference type="PROSITE" id="PS00109">
    <property type="entry name" value="PROTEIN_KINASE_TYR"/>
    <property type="match status" value="1"/>
</dbReference>
<dbReference type="GO" id="GO:0010976">
    <property type="term" value="P:positive regulation of neuron projection development"/>
    <property type="evidence" value="ECO:0007669"/>
    <property type="project" value="TreeGrafter"/>
</dbReference>
<dbReference type="GO" id="GO:0004672">
    <property type="term" value="F:protein kinase activity"/>
    <property type="evidence" value="ECO:0007669"/>
    <property type="project" value="InterPro"/>
</dbReference>
<feature type="region of interest" description="Disordered" evidence="10">
    <location>
        <begin position="527"/>
        <end position="555"/>
    </location>
</feature>
<comment type="subcellular location">
    <subcellularLocation>
        <location evidence="1">Cell membrane</location>
        <topology evidence="1">Single-pass membrane protein</topology>
    </subcellularLocation>
</comment>
<evidence type="ECO:0000256" key="7">
    <source>
        <dbReference type="ARBA" id="ARBA00023136"/>
    </source>
</evidence>
<name>A0A914GQP8_GLORO</name>
<sequence>MGRGRPFSFCAPGMLISNMLIHSFFPLLAYCSFNLYISSEEMQRTLGISARMDYVTGDTINEYSTRFPYRVAENVSHLRFTWNNAGDRNVRYSMRAVSEHFDVLPLLHLPAEGIVPRRSQDFVVEYRCVGARSGQFLVLLHFNVSLRSPLRFALKQEKICSSMEGRRSFSGGDDASHRPSLLDSDPSSPASLLPSLLFQLTIGSLLLSLLFCSSLFCCFYLFRSKRQKDDCRMAPGGPMREGRWRQGKFGSLYASGRMSLREKIQNCHGQKAKTTMGTTTTTTTISPSQHTIGIQPTRTPSSLALSSRSNSMTDELGHQQRVQHRPSFLLNGVPMPSSASEPQMPSTSTAPFPTSGLPSNFVAQPLLFPGRIWFERPEAQLLDINQALVELNADRNLFEQSPRAEMEGMYGQLLWANWRQIGASGQGAMVDEVDDEEDDAKEDKALICKTLKPGAGRTQFERFLRNALQFHYVPAHSKLAQVVAAATFGNFLNPDSVKDLPLICYAHNGFGVLKNFLHTCRSSGKQSLGQSMDFGHKQRSGQTDDGEGAEEGRGAAAEAAGAAQFSAGPVRIVVTSTPSVALLEQQETTLRTHDLVSIGSQLISAICHLQKFGLVHKDIATRNCLVSRVSPRFGSDRLHVQLCDSALSRDLFSDDYALPLPLTVDISSEEEAEELVEPRPVRWMAPELLVAASSAPPPLVAPAPALSRNSPPASASFPLLHSAALSSVSPPLPFSSATDIWAFGVLLWELFTCAQQPYAELGPEEVVQAITDGGVRLSQPYNCPDELYEMMCHCWAIASEERPTAAELQVHLQEFVQRLRNYI</sequence>
<protein>
    <submittedName>
        <fullName evidence="15">Protein kinase domain-containing protein</fullName>
    </submittedName>
</protein>
<dbReference type="GO" id="GO:0043235">
    <property type="term" value="C:receptor complex"/>
    <property type="evidence" value="ECO:0007669"/>
    <property type="project" value="TreeGrafter"/>
</dbReference>
<dbReference type="GO" id="GO:0007409">
    <property type="term" value="P:axonogenesis"/>
    <property type="evidence" value="ECO:0007669"/>
    <property type="project" value="TreeGrafter"/>
</dbReference>
<evidence type="ECO:0000259" key="13">
    <source>
        <dbReference type="PROSITE" id="PS50814"/>
    </source>
</evidence>
<keyword evidence="14" id="KW-1185">Reference proteome</keyword>
<dbReference type="WBParaSite" id="Gr19_v10_g10516.t1">
    <property type="protein sequence ID" value="Gr19_v10_g10516.t1"/>
    <property type="gene ID" value="Gr19_v10_g10516"/>
</dbReference>
<feature type="transmembrane region" description="Helical" evidence="11">
    <location>
        <begin position="196"/>
        <end position="222"/>
    </location>
</feature>
<evidence type="ECO:0000256" key="2">
    <source>
        <dbReference type="ARBA" id="ARBA00022692"/>
    </source>
</evidence>
<keyword evidence="2 11" id="KW-0812">Transmembrane</keyword>
<keyword evidence="4" id="KW-0547">Nucleotide-binding</keyword>
<dbReference type="InterPro" id="IPR038677">
    <property type="entry name" value="WIF_sf"/>
</dbReference>
<dbReference type="GO" id="GO:0005524">
    <property type="term" value="F:ATP binding"/>
    <property type="evidence" value="ECO:0007669"/>
    <property type="project" value="UniProtKB-KW"/>
</dbReference>
<evidence type="ECO:0000259" key="12">
    <source>
        <dbReference type="PROSITE" id="PS50011"/>
    </source>
</evidence>
<keyword evidence="8" id="KW-0675">Receptor</keyword>
<dbReference type="SMART" id="SM00469">
    <property type="entry name" value="WIF"/>
    <property type="match status" value="1"/>
</dbReference>
<proteinExistence type="predicted"/>
<feature type="compositionally biased region" description="Low complexity" evidence="10">
    <location>
        <begin position="274"/>
        <end position="284"/>
    </location>
</feature>
<evidence type="ECO:0000313" key="14">
    <source>
        <dbReference type="Proteomes" id="UP000887572"/>
    </source>
</evidence>
<organism evidence="14 15">
    <name type="scientific">Globodera rostochiensis</name>
    <name type="common">Golden nematode worm</name>
    <name type="synonym">Heterodera rostochiensis</name>
    <dbReference type="NCBI Taxonomy" id="31243"/>
    <lineage>
        <taxon>Eukaryota</taxon>
        <taxon>Metazoa</taxon>
        <taxon>Ecdysozoa</taxon>
        <taxon>Nematoda</taxon>
        <taxon>Chromadorea</taxon>
        <taxon>Rhabditida</taxon>
        <taxon>Tylenchina</taxon>
        <taxon>Tylenchomorpha</taxon>
        <taxon>Tylenchoidea</taxon>
        <taxon>Heteroderidae</taxon>
        <taxon>Heteroderinae</taxon>
        <taxon>Globodera</taxon>
    </lineage>
</organism>
<feature type="compositionally biased region" description="Polar residues" evidence="10">
    <location>
        <begin position="285"/>
        <end position="294"/>
    </location>
</feature>
<dbReference type="InterPro" id="IPR001245">
    <property type="entry name" value="Ser-Thr/Tyr_kinase_cat_dom"/>
</dbReference>
<feature type="domain" description="Protein kinase" evidence="12">
    <location>
        <begin position="415"/>
        <end position="816"/>
    </location>
</feature>
<evidence type="ECO:0000256" key="5">
    <source>
        <dbReference type="ARBA" id="ARBA00022840"/>
    </source>
</evidence>
<evidence type="ECO:0000256" key="3">
    <source>
        <dbReference type="ARBA" id="ARBA00022729"/>
    </source>
</evidence>
<evidence type="ECO:0000256" key="6">
    <source>
        <dbReference type="ARBA" id="ARBA00022989"/>
    </source>
</evidence>
<dbReference type="Proteomes" id="UP000887572">
    <property type="component" value="Unplaced"/>
</dbReference>
<keyword evidence="3" id="KW-0732">Signal</keyword>
<dbReference type="SUPFAM" id="SSF56112">
    <property type="entry name" value="Protein kinase-like (PK-like)"/>
    <property type="match status" value="1"/>
</dbReference>
<dbReference type="AlphaFoldDB" id="A0A914GQP8"/>
<dbReference type="PANTHER" id="PTHR24416:SF349">
    <property type="entry name" value="TYROSINE-PROTEIN KINASE RYK"/>
    <property type="match status" value="1"/>
</dbReference>
<evidence type="ECO:0000256" key="4">
    <source>
        <dbReference type="ARBA" id="ARBA00022741"/>
    </source>
</evidence>
<dbReference type="InterPro" id="IPR050122">
    <property type="entry name" value="RTK"/>
</dbReference>
<dbReference type="InterPro" id="IPR011009">
    <property type="entry name" value="Kinase-like_dom_sf"/>
</dbReference>
<dbReference type="PANTHER" id="PTHR24416">
    <property type="entry name" value="TYROSINE-PROTEIN KINASE RECEPTOR"/>
    <property type="match status" value="1"/>
</dbReference>
<feature type="transmembrane region" description="Helical" evidence="11">
    <location>
        <begin position="20"/>
        <end position="37"/>
    </location>
</feature>
<dbReference type="Pfam" id="PF02019">
    <property type="entry name" value="WIF"/>
    <property type="match status" value="1"/>
</dbReference>
<accession>A0A914GQP8</accession>
<evidence type="ECO:0000256" key="1">
    <source>
        <dbReference type="ARBA" id="ARBA00004162"/>
    </source>
</evidence>
<feature type="domain" description="WIF" evidence="13">
    <location>
        <begin position="35"/>
        <end position="160"/>
    </location>
</feature>
<dbReference type="Gene3D" id="1.10.510.10">
    <property type="entry name" value="Transferase(Phosphotransferase) domain 1"/>
    <property type="match status" value="1"/>
</dbReference>
<feature type="region of interest" description="Disordered" evidence="10">
    <location>
        <begin position="164"/>
        <end position="183"/>
    </location>
</feature>
<keyword evidence="5" id="KW-0067">ATP-binding</keyword>
<evidence type="ECO:0000256" key="10">
    <source>
        <dbReference type="SAM" id="MobiDB-lite"/>
    </source>
</evidence>
<dbReference type="GO" id="GO:0051897">
    <property type="term" value="P:positive regulation of phosphatidylinositol 3-kinase/protein kinase B signal transduction"/>
    <property type="evidence" value="ECO:0007669"/>
    <property type="project" value="TreeGrafter"/>
</dbReference>
<dbReference type="Pfam" id="PF07714">
    <property type="entry name" value="PK_Tyr_Ser-Thr"/>
    <property type="match status" value="2"/>
</dbReference>
<keyword evidence="6 11" id="KW-1133">Transmembrane helix</keyword>
<keyword evidence="9" id="KW-0325">Glycoprotein</keyword>
<dbReference type="InterPro" id="IPR008266">
    <property type="entry name" value="Tyr_kinase_AS"/>
</dbReference>
<feature type="region of interest" description="Disordered" evidence="10">
    <location>
        <begin position="268"/>
        <end position="308"/>
    </location>
</feature>
<reference evidence="15" key="1">
    <citation type="submission" date="2022-11" db="UniProtKB">
        <authorList>
            <consortium name="WormBaseParasite"/>
        </authorList>
    </citation>
    <scope>IDENTIFICATION</scope>
</reference>
<dbReference type="PROSITE" id="PS50011">
    <property type="entry name" value="PROTEIN_KINASE_DOM"/>
    <property type="match status" value="1"/>
</dbReference>